<dbReference type="SUPFAM" id="SSF52309">
    <property type="entry name" value="N-(deoxy)ribosyltransferase-like"/>
    <property type="match status" value="1"/>
</dbReference>
<keyword evidence="2" id="KW-1133">Transmembrane helix</keyword>
<reference evidence="3" key="1">
    <citation type="submission" date="2020-11" db="EMBL/GenBank/DDBJ databases">
        <authorList>
            <consortium name="DOE Joint Genome Institute"/>
            <person name="Ahrendt S."/>
            <person name="Riley R."/>
            <person name="Andreopoulos W."/>
            <person name="Labutti K."/>
            <person name="Pangilinan J."/>
            <person name="Ruiz-Duenas F.J."/>
            <person name="Barrasa J.M."/>
            <person name="Sanchez-Garcia M."/>
            <person name="Camarero S."/>
            <person name="Miyauchi S."/>
            <person name="Serrano A."/>
            <person name="Linde D."/>
            <person name="Babiker R."/>
            <person name="Drula E."/>
            <person name="Ayuso-Fernandez I."/>
            <person name="Pacheco R."/>
            <person name="Padilla G."/>
            <person name="Ferreira P."/>
            <person name="Barriuso J."/>
            <person name="Kellner H."/>
            <person name="Castanera R."/>
            <person name="Alfaro M."/>
            <person name="Ramirez L."/>
            <person name="Pisabarro A.G."/>
            <person name="Kuo A."/>
            <person name="Tritt A."/>
            <person name="Lipzen A."/>
            <person name="He G."/>
            <person name="Yan M."/>
            <person name="Ng V."/>
            <person name="Cullen D."/>
            <person name="Martin F."/>
            <person name="Rosso M.-N."/>
            <person name="Henrissat B."/>
            <person name="Hibbett D."/>
            <person name="Martinez A.T."/>
            <person name="Grigoriev I.V."/>
        </authorList>
    </citation>
    <scope>NUCLEOTIDE SEQUENCE</scope>
    <source>
        <strain evidence="3">CIRM-BRFM 674</strain>
    </source>
</reference>
<gene>
    <name evidence="3" type="ORF">BDN70DRAFT_320592</name>
</gene>
<dbReference type="AlphaFoldDB" id="A0A9P6CPV1"/>
<evidence type="ECO:0000256" key="1">
    <source>
        <dbReference type="SAM" id="MobiDB-lite"/>
    </source>
</evidence>
<proteinExistence type="predicted"/>
<name>A0A9P6CPV1_9AGAR</name>
<keyword evidence="2" id="KW-0812">Transmembrane</keyword>
<evidence type="ECO:0000313" key="3">
    <source>
        <dbReference type="EMBL" id="KAF9474367.1"/>
    </source>
</evidence>
<dbReference type="EMBL" id="MU155382">
    <property type="protein sequence ID" value="KAF9474367.1"/>
    <property type="molecule type" value="Genomic_DNA"/>
</dbReference>
<dbReference type="Proteomes" id="UP000807469">
    <property type="component" value="Unassembled WGS sequence"/>
</dbReference>
<keyword evidence="2" id="KW-0472">Membrane</keyword>
<accession>A0A9P6CPV1</accession>
<feature type="region of interest" description="Disordered" evidence="1">
    <location>
        <begin position="1"/>
        <end position="31"/>
    </location>
</feature>
<evidence type="ECO:0000313" key="4">
    <source>
        <dbReference type="Proteomes" id="UP000807469"/>
    </source>
</evidence>
<organism evidence="3 4">
    <name type="scientific">Pholiota conissans</name>
    <dbReference type="NCBI Taxonomy" id="109636"/>
    <lineage>
        <taxon>Eukaryota</taxon>
        <taxon>Fungi</taxon>
        <taxon>Dikarya</taxon>
        <taxon>Basidiomycota</taxon>
        <taxon>Agaricomycotina</taxon>
        <taxon>Agaricomycetes</taxon>
        <taxon>Agaricomycetidae</taxon>
        <taxon>Agaricales</taxon>
        <taxon>Agaricineae</taxon>
        <taxon>Strophariaceae</taxon>
        <taxon>Pholiota</taxon>
    </lineage>
</organism>
<sequence>MTSTTNERDETDPTFVSTNDPTTPTSSSFLQATEPSTSGYISTVEVYISQTHLDISGYLEIVINARPCANGPFNSFDTIHTLQLQNTAGRPLYYNLSRRETRHCTSRVACTVKIEVCSIMYISGIILFYITLLVSNTIAAPILTEWNDELVARHPTKTFAHAAQAARLASQINKKVQPRPNGSVFWSGSRPDHNGKMVTVLNDARKIAKMHGKETLEDHMDRKKIHIPLKSQNPHSKKLWGIASNAFAQRTKGETHAYLGPVQRHESVYKNHEKPTLMNSHHVTKLTEHHLPHGGSHVVKGHKRR</sequence>
<feature type="compositionally biased region" description="Low complexity" evidence="1">
    <location>
        <begin position="17"/>
        <end position="28"/>
    </location>
</feature>
<evidence type="ECO:0000256" key="2">
    <source>
        <dbReference type="SAM" id="Phobius"/>
    </source>
</evidence>
<keyword evidence="4" id="KW-1185">Reference proteome</keyword>
<comment type="caution">
    <text evidence="3">The sequence shown here is derived from an EMBL/GenBank/DDBJ whole genome shotgun (WGS) entry which is preliminary data.</text>
</comment>
<feature type="transmembrane region" description="Helical" evidence="2">
    <location>
        <begin position="119"/>
        <end position="143"/>
    </location>
</feature>
<protein>
    <submittedName>
        <fullName evidence="3">Uncharacterized protein</fullName>
    </submittedName>
</protein>
<dbReference type="OrthoDB" id="2909885at2759"/>